<feature type="region of interest" description="Disordered" evidence="1">
    <location>
        <begin position="1"/>
        <end position="20"/>
    </location>
</feature>
<dbReference type="CDD" id="cd18186">
    <property type="entry name" value="BTB_POZ_ZBTB_KLHL-like"/>
    <property type="match status" value="1"/>
</dbReference>
<evidence type="ECO:0000256" key="1">
    <source>
        <dbReference type="SAM" id="MobiDB-lite"/>
    </source>
</evidence>
<dbReference type="AlphaFoldDB" id="A0AAD6Z4D6"/>
<accession>A0AAD6Z4D6</accession>
<gene>
    <name evidence="3" type="ORF">DFH08DRAFT_901237</name>
</gene>
<protein>
    <recommendedName>
        <fullName evidence="2">BTB domain-containing protein</fullName>
    </recommendedName>
</protein>
<keyword evidence="4" id="KW-1185">Reference proteome</keyword>
<evidence type="ECO:0000259" key="2">
    <source>
        <dbReference type="PROSITE" id="PS50097"/>
    </source>
</evidence>
<dbReference type="InterPro" id="IPR011333">
    <property type="entry name" value="SKP1/BTB/POZ_sf"/>
</dbReference>
<reference evidence="3" key="1">
    <citation type="submission" date="2023-03" db="EMBL/GenBank/DDBJ databases">
        <title>Massive genome expansion in bonnet fungi (Mycena s.s.) driven by repeated elements and novel gene families across ecological guilds.</title>
        <authorList>
            <consortium name="Lawrence Berkeley National Laboratory"/>
            <person name="Harder C.B."/>
            <person name="Miyauchi S."/>
            <person name="Viragh M."/>
            <person name="Kuo A."/>
            <person name="Thoen E."/>
            <person name="Andreopoulos B."/>
            <person name="Lu D."/>
            <person name="Skrede I."/>
            <person name="Drula E."/>
            <person name="Henrissat B."/>
            <person name="Morin E."/>
            <person name="Kohler A."/>
            <person name="Barry K."/>
            <person name="LaButti K."/>
            <person name="Morin E."/>
            <person name="Salamov A."/>
            <person name="Lipzen A."/>
            <person name="Mereny Z."/>
            <person name="Hegedus B."/>
            <person name="Baldrian P."/>
            <person name="Stursova M."/>
            <person name="Weitz H."/>
            <person name="Taylor A."/>
            <person name="Grigoriev I.V."/>
            <person name="Nagy L.G."/>
            <person name="Martin F."/>
            <person name="Kauserud H."/>
        </authorList>
    </citation>
    <scope>NUCLEOTIDE SEQUENCE</scope>
    <source>
        <strain evidence="3">CBHHK002</strain>
    </source>
</reference>
<dbReference type="Proteomes" id="UP001218218">
    <property type="component" value="Unassembled WGS sequence"/>
</dbReference>
<name>A0AAD6Z4D6_9AGAR</name>
<organism evidence="3 4">
    <name type="scientific">Mycena albidolilacea</name>
    <dbReference type="NCBI Taxonomy" id="1033008"/>
    <lineage>
        <taxon>Eukaryota</taxon>
        <taxon>Fungi</taxon>
        <taxon>Dikarya</taxon>
        <taxon>Basidiomycota</taxon>
        <taxon>Agaricomycotina</taxon>
        <taxon>Agaricomycetes</taxon>
        <taxon>Agaricomycetidae</taxon>
        <taxon>Agaricales</taxon>
        <taxon>Marasmiineae</taxon>
        <taxon>Mycenaceae</taxon>
        <taxon>Mycena</taxon>
    </lineage>
</organism>
<feature type="domain" description="BTB" evidence="2">
    <location>
        <begin position="26"/>
        <end position="90"/>
    </location>
</feature>
<dbReference type="InterPro" id="IPR000210">
    <property type="entry name" value="BTB/POZ_dom"/>
</dbReference>
<sequence>MSSPSAKGDPTEGAPMTRSETWMSDGNVILQVGNKQFRVHWSVLALHSHVFRDMQGLPQPEDQPIVDGCPVVELFDDPVDVEYLLKVLYTPTFLSRKVLPLPAVAALIRLGRKYGFKDLWDSAVERLTSQCPTTLEAYDSFSRIFEYYNALDFDIVALASENKILSALPCAYYRLLDDSPLQYLFDEIQRPDGTIARLSGPNLQTCVKARERLLAKQFRDGYTLGWARQWEFYDCQKALCRTARESILKRYLLAAEMGALERPNIVSGGFHNLCPTCSKHAIESTTAGRKKMWEELPQVFDLSVWNELKNDM</sequence>
<dbReference type="SMART" id="SM00225">
    <property type="entry name" value="BTB"/>
    <property type="match status" value="1"/>
</dbReference>
<dbReference type="EMBL" id="JARIHO010000089">
    <property type="protein sequence ID" value="KAJ7307106.1"/>
    <property type="molecule type" value="Genomic_DNA"/>
</dbReference>
<dbReference type="SUPFAM" id="SSF54695">
    <property type="entry name" value="POZ domain"/>
    <property type="match status" value="1"/>
</dbReference>
<comment type="caution">
    <text evidence="3">The sequence shown here is derived from an EMBL/GenBank/DDBJ whole genome shotgun (WGS) entry which is preliminary data.</text>
</comment>
<dbReference type="Pfam" id="PF00651">
    <property type="entry name" value="BTB"/>
    <property type="match status" value="1"/>
</dbReference>
<proteinExistence type="predicted"/>
<dbReference type="PROSITE" id="PS50097">
    <property type="entry name" value="BTB"/>
    <property type="match status" value="1"/>
</dbReference>
<evidence type="ECO:0000313" key="3">
    <source>
        <dbReference type="EMBL" id="KAJ7307106.1"/>
    </source>
</evidence>
<dbReference type="Gene3D" id="3.30.710.10">
    <property type="entry name" value="Potassium Channel Kv1.1, Chain A"/>
    <property type="match status" value="1"/>
</dbReference>
<evidence type="ECO:0000313" key="4">
    <source>
        <dbReference type="Proteomes" id="UP001218218"/>
    </source>
</evidence>